<feature type="non-terminal residue" evidence="2">
    <location>
        <position position="256"/>
    </location>
</feature>
<evidence type="ECO:0000313" key="3">
    <source>
        <dbReference type="Proteomes" id="UP001189429"/>
    </source>
</evidence>
<feature type="region of interest" description="Disordered" evidence="1">
    <location>
        <begin position="236"/>
        <end position="256"/>
    </location>
</feature>
<reference evidence="2" key="1">
    <citation type="submission" date="2023-10" db="EMBL/GenBank/DDBJ databases">
        <authorList>
            <person name="Chen Y."/>
            <person name="Shah S."/>
            <person name="Dougan E. K."/>
            <person name="Thang M."/>
            <person name="Chan C."/>
        </authorList>
    </citation>
    <scope>NUCLEOTIDE SEQUENCE [LARGE SCALE GENOMIC DNA]</scope>
</reference>
<organism evidence="2 3">
    <name type="scientific">Prorocentrum cordatum</name>
    <dbReference type="NCBI Taxonomy" id="2364126"/>
    <lineage>
        <taxon>Eukaryota</taxon>
        <taxon>Sar</taxon>
        <taxon>Alveolata</taxon>
        <taxon>Dinophyceae</taxon>
        <taxon>Prorocentrales</taxon>
        <taxon>Prorocentraceae</taxon>
        <taxon>Prorocentrum</taxon>
    </lineage>
</organism>
<protein>
    <submittedName>
        <fullName evidence="2">Uncharacterized protein</fullName>
    </submittedName>
</protein>
<evidence type="ECO:0000313" key="2">
    <source>
        <dbReference type="EMBL" id="CAK0868644.1"/>
    </source>
</evidence>
<dbReference type="Proteomes" id="UP001189429">
    <property type="component" value="Unassembled WGS sequence"/>
</dbReference>
<comment type="caution">
    <text evidence="2">The sequence shown here is derived from an EMBL/GenBank/DDBJ whole genome shotgun (WGS) entry which is preliminary data.</text>
</comment>
<accession>A0ABN9V9E6</accession>
<keyword evidence="3" id="KW-1185">Reference proteome</keyword>
<proteinExistence type="predicted"/>
<sequence length="256" mass="28557">MAPKGVTMKKPAQWVESLEYGPMTKPAAAPVHAPSIYGGAEVTDLPDGTLDIRQVSRAQRRVFHLNRHSIDPKTLERYDFANSKECQVPGTTNDISSIINSCVARASDWTAGPTIKERSGKKVLTQTREDEDTQRAQGYFEKAFIGLVYHGNEGLFKTARAAGECENYSETGRWYTTGHSVKRSQKRTRELHGTILMDAASEKTFNRAMLERMAEIGDEVGSEKWFRTAVKDSSKAEQKRIQTAAHASQDGMQMLQ</sequence>
<name>A0ABN9V9E6_9DINO</name>
<dbReference type="EMBL" id="CAUYUJ010016767">
    <property type="protein sequence ID" value="CAK0868644.1"/>
    <property type="molecule type" value="Genomic_DNA"/>
</dbReference>
<evidence type="ECO:0000256" key="1">
    <source>
        <dbReference type="SAM" id="MobiDB-lite"/>
    </source>
</evidence>
<gene>
    <name evidence="2" type="ORF">PCOR1329_LOCUS55232</name>
</gene>